<evidence type="ECO:0000256" key="2">
    <source>
        <dbReference type="SAM" id="SignalP"/>
    </source>
</evidence>
<dbReference type="RefSeq" id="WP_255890818.1">
    <property type="nucleotide sequence ID" value="NZ_JAFMZM010000003.1"/>
</dbReference>
<comment type="caution">
    <text evidence="3">The sequence shown here is derived from an EMBL/GenBank/DDBJ whole genome shotgun (WGS) entry which is preliminary data.</text>
</comment>
<dbReference type="EMBL" id="JBHTCH010000005">
    <property type="protein sequence ID" value="MFC7359933.1"/>
    <property type="molecule type" value="Genomic_DNA"/>
</dbReference>
<keyword evidence="2" id="KW-0732">Signal</keyword>
<evidence type="ECO:0000313" key="4">
    <source>
        <dbReference type="Proteomes" id="UP001596524"/>
    </source>
</evidence>
<protein>
    <recommendedName>
        <fullName evidence="5">LPXTG cell wall anchor domain-containing protein</fullName>
    </recommendedName>
</protein>
<feature type="transmembrane region" description="Helical" evidence="1">
    <location>
        <begin position="187"/>
        <end position="207"/>
    </location>
</feature>
<keyword evidence="4" id="KW-1185">Reference proteome</keyword>
<gene>
    <name evidence="3" type="ORF">ACFQO6_06590</name>
</gene>
<keyword evidence="1" id="KW-0812">Transmembrane</keyword>
<dbReference type="Proteomes" id="UP001596524">
    <property type="component" value="Unassembled WGS sequence"/>
</dbReference>
<evidence type="ECO:0008006" key="5">
    <source>
        <dbReference type="Google" id="ProtNLM"/>
    </source>
</evidence>
<keyword evidence="1" id="KW-0472">Membrane</keyword>
<feature type="signal peptide" evidence="2">
    <location>
        <begin position="1"/>
        <end position="24"/>
    </location>
</feature>
<feature type="chain" id="PRO_5045260733" description="LPXTG cell wall anchor domain-containing protein" evidence="2">
    <location>
        <begin position="25"/>
        <end position="220"/>
    </location>
</feature>
<name>A0ABW2N1E1_9ACTN</name>
<reference evidence="4" key="1">
    <citation type="journal article" date="2019" name="Int. J. Syst. Evol. Microbiol.">
        <title>The Global Catalogue of Microorganisms (GCM) 10K type strain sequencing project: providing services to taxonomists for standard genome sequencing and annotation.</title>
        <authorList>
            <consortium name="The Broad Institute Genomics Platform"/>
            <consortium name="The Broad Institute Genome Sequencing Center for Infectious Disease"/>
            <person name="Wu L."/>
            <person name="Ma J."/>
        </authorList>
    </citation>
    <scope>NUCLEOTIDE SEQUENCE [LARGE SCALE GENOMIC DNA]</scope>
    <source>
        <strain evidence="4">FCH27</strain>
    </source>
</reference>
<evidence type="ECO:0000256" key="1">
    <source>
        <dbReference type="SAM" id="Phobius"/>
    </source>
</evidence>
<accession>A0ABW2N1E1</accession>
<proteinExistence type="predicted"/>
<evidence type="ECO:0000313" key="3">
    <source>
        <dbReference type="EMBL" id="MFC7359933.1"/>
    </source>
</evidence>
<keyword evidence="1" id="KW-1133">Transmembrane helix</keyword>
<organism evidence="3 4">
    <name type="scientific">Nocardioides astragali</name>
    <dbReference type="NCBI Taxonomy" id="1776736"/>
    <lineage>
        <taxon>Bacteria</taxon>
        <taxon>Bacillati</taxon>
        <taxon>Actinomycetota</taxon>
        <taxon>Actinomycetes</taxon>
        <taxon>Propionibacteriales</taxon>
        <taxon>Nocardioidaceae</taxon>
        <taxon>Nocardioides</taxon>
    </lineage>
</organism>
<sequence length="220" mass="22432">MRIIAAVVLAAIATLGLAVAPAFAKGPTAATVEGPGIDGRHLVFPEGDYAELGRLTEVTGFWNAFSDQGLAAEPPVPEADLGPRYTVRWQMGSSWLETFVYPFASTPAMRLPEAAARATGRNRGGWTTGSSEVRSVFETYGAAASAAPSTTAQSKATDSTADADAAVKSGVKSGGAATSSSSGGPDVAPFAVGGAALFLLAGASVLLRRRARAPRAVLRH</sequence>